<protein>
    <submittedName>
        <fullName evidence="1">Uncharacterized protein</fullName>
    </submittedName>
</protein>
<sequence length="69" mass="7874">MRLLSFLLYPYCCWLVSCCVPPFKVHGWGKLANSCRDAYWHSVHSKKLAAHSVICGMEIVLLGIICYLK</sequence>
<reference evidence="1 2" key="1">
    <citation type="journal article" date="2022" name="Hortic Res">
        <title>A haplotype resolved chromosomal level avocado genome allows analysis of novel avocado genes.</title>
        <authorList>
            <person name="Nath O."/>
            <person name="Fletcher S.J."/>
            <person name="Hayward A."/>
            <person name="Shaw L.M."/>
            <person name="Masouleh A.K."/>
            <person name="Furtado A."/>
            <person name="Henry R.J."/>
            <person name="Mitter N."/>
        </authorList>
    </citation>
    <scope>NUCLEOTIDE SEQUENCE [LARGE SCALE GENOMIC DNA]</scope>
    <source>
        <strain evidence="2">cv. Hass</strain>
    </source>
</reference>
<dbReference type="EMBL" id="CM056815">
    <property type="protein sequence ID" value="KAJ8630073.1"/>
    <property type="molecule type" value="Genomic_DNA"/>
</dbReference>
<evidence type="ECO:0000313" key="2">
    <source>
        <dbReference type="Proteomes" id="UP001234297"/>
    </source>
</evidence>
<keyword evidence="2" id="KW-1185">Reference proteome</keyword>
<gene>
    <name evidence="1" type="ORF">MRB53_023396</name>
</gene>
<organism evidence="1 2">
    <name type="scientific">Persea americana</name>
    <name type="common">Avocado</name>
    <dbReference type="NCBI Taxonomy" id="3435"/>
    <lineage>
        <taxon>Eukaryota</taxon>
        <taxon>Viridiplantae</taxon>
        <taxon>Streptophyta</taxon>
        <taxon>Embryophyta</taxon>
        <taxon>Tracheophyta</taxon>
        <taxon>Spermatophyta</taxon>
        <taxon>Magnoliopsida</taxon>
        <taxon>Magnoliidae</taxon>
        <taxon>Laurales</taxon>
        <taxon>Lauraceae</taxon>
        <taxon>Persea</taxon>
    </lineage>
</organism>
<name>A0ACC2LAH9_PERAE</name>
<dbReference type="Proteomes" id="UP001234297">
    <property type="component" value="Chromosome 7"/>
</dbReference>
<proteinExistence type="predicted"/>
<comment type="caution">
    <text evidence="1">The sequence shown here is derived from an EMBL/GenBank/DDBJ whole genome shotgun (WGS) entry which is preliminary data.</text>
</comment>
<accession>A0ACC2LAH9</accession>
<evidence type="ECO:0000313" key="1">
    <source>
        <dbReference type="EMBL" id="KAJ8630073.1"/>
    </source>
</evidence>